<protein>
    <submittedName>
        <fullName evidence="2">Uncharacterized protein</fullName>
    </submittedName>
</protein>
<dbReference type="EMBL" id="JACTNZ010000006">
    <property type="protein sequence ID" value="KAG5546444.1"/>
    <property type="molecule type" value="Genomic_DNA"/>
</dbReference>
<feature type="region of interest" description="Disordered" evidence="1">
    <location>
        <begin position="1"/>
        <end position="74"/>
    </location>
</feature>
<evidence type="ECO:0000256" key="1">
    <source>
        <dbReference type="SAM" id="MobiDB-lite"/>
    </source>
</evidence>
<feature type="compositionally biased region" description="Basic and acidic residues" evidence="1">
    <location>
        <begin position="36"/>
        <end position="57"/>
    </location>
</feature>
<proteinExistence type="predicted"/>
<accession>A0AAV6K224</accession>
<dbReference type="Proteomes" id="UP000823749">
    <property type="component" value="Chromosome 6"/>
</dbReference>
<gene>
    <name evidence="2" type="ORF">RHGRI_018581</name>
</gene>
<organism evidence="2 3">
    <name type="scientific">Rhododendron griersonianum</name>
    <dbReference type="NCBI Taxonomy" id="479676"/>
    <lineage>
        <taxon>Eukaryota</taxon>
        <taxon>Viridiplantae</taxon>
        <taxon>Streptophyta</taxon>
        <taxon>Embryophyta</taxon>
        <taxon>Tracheophyta</taxon>
        <taxon>Spermatophyta</taxon>
        <taxon>Magnoliopsida</taxon>
        <taxon>eudicotyledons</taxon>
        <taxon>Gunneridae</taxon>
        <taxon>Pentapetalae</taxon>
        <taxon>asterids</taxon>
        <taxon>Ericales</taxon>
        <taxon>Ericaceae</taxon>
        <taxon>Ericoideae</taxon>
        <taxon>Rhodoreae</taxon>
        <taxon>Rhododendron</taxon>
    </lineage>
</organism>
<keyword evidence="3" id="KW-1185">Reference proteome</keyword>
<name>A0AAV6K224_9ERIC</name>
<evidence type="ECO:0000313" key="2">
    <source>
        <dbReference type="EMBL" id="KAG5546444.1"/>
    </source>
</evidence>
<sequence>MDANKNKHLGDGGKPTGNDNPLVSEKSECLSPSNADSRKAELVVKAMEEEMKEREVAKGVTETVGDDGSDSRHG</sequence>
<dbReference type="AlphaFoldDB" id="A0AAV6K224"/>
<comment type="caution">
    <text evidence="2">The sequence shown here is derived from an EMBL/GenBank/DDBJ whole genome shotgun (WGS) entry which is preliminary data.</text>
</comment>
<evidence type="ECO:0000313" key="3">
    <source>
        <dbReference type="Proteomes" id="UP000823749"/>
    </source>
</evidence>
<feature type="compositionally biased region" description="Basic and acidic residues" evidence="1">
    <location>
        <begin position="1"/>
        <end position="11"/>
    </location>
</feature>
<reference evidence="2 3" key="1">
    <citation type="submission" date="2020-08" db="EMBL/GenBank/DDBJ databases">
        <title>Plant Genome Project.</title>
        <authorList>
            <person name="Zhang R.-G."/>
        </authorList>
    </citation>
    <scope>NUCLEOTIDE SEQUENCE [LARGE SCALE GENOMIC DNA]</scope>
    <source>
        <strain evidence="2">WSP0</strain>
        <tissue evidence="2">Leaf</tissue>
    </source>
</reference>